<dbReference type="PANTHER" id="PTHR45641">
    <property type="entry name" value="TETRATRICOPEPTIDE REPEAT PROTEIN (AFU_ORTHOLOGUE AFUA_6G03870)"/>
    <property type="match status" value="1"/>
</dbReference>
<dbReference type="PROSITE" id="PS50293">
    <property type="entry name" value="TPR_REGION"/>
    <property type="match status" value="4"/>
</dbReference>
<dbReference type="InterPro" id="IPR011990">
    <property type="entry name" value="TPR-like_helical_dom_sf"/>
</dbReference>
<dbReference type="SUPFAM" id="SSF52540">
    <property type="entry name" value="P-loop containing nucleoside triphosphate hydrolases"/>
    <property type="match status" value="1"/>
</dbReference>
<reference evidence="5 6" key="1">
    <citation type="submission" date="2022-05" db="EMBL/GenBank/DDBJ databases">
        <authorList>
            <consortium name="Genoscope - CEA"/>
            <person name="William W."/>
        </authorList>
    </citation>
    <scope>NUCLEOTIDE SEQUENCE [LARGE SCALE GENOMIC DNA]</scope>
</reference>
<dbReference type="Gene3D" id="1.25.40.10">
    <property type="entry name" value="Tetratricopeptide repeat domain"/>
    <property type="match status" value="2"/>
</dbReference>
<dbReference type="InterPro" id="IPR019734">
    <property type="entry name" value="TPR_rpt"/>
</dbReference>
<dbReference type="Pfam" id="PF13374">
    <property type="entry name" value="TPR_10"/>
    <property type="match status" value="2"/>
</dbReference>
<dbReference type="SUPFAM" id="SSF48452">
    <property type="entry name" value="TPR-like"/>
    <property type="match status" value="1"/>
</dbReference>
<dbReference type="InterPro" id="IPR027417">
    <property type="entry name" value="P-loop_NTPase"/>
</dbReference>
<feature type="non-terminal residue" evidence="5">
    <location>
        <position position="909"/>
    </location>
</feature>
<evidence type="ECO:0008006" key="7">
    <source>
        <dbReference type="Google" id="ProtNLM"/>
    </source>
</evidence>
<evidence type="ECO:0000256" key="3">
    <source>
        <dbReference type="PROSITE-ProRule" id="PRU00339"/>
    </source>
</evidence>
<accession>A0ABN8QW11</accession>
<keyword evidence="6" id="KW-1185">Reference proteome</keyword>
<dbReference type="SUPFAM" id="SSF57997">
    <property type="entry name" value="Tropomyosin"/>
    <property type="match status" value="1"/>
</dbReference>
<dbReference type="Gene3D" id="3.40.50.300">
    <property type="entry name" value="P-loop containing nucleotide triphosphate hydrolases"/>
    <property type="match status" value="1"/>
</dbReference>
<keyword evidence="2 3" id="KW-0802">TPR repeat</keyword>
<proteinExistence type="predicted"/>
<keyword evidence="4" id="KW-0175">Coiled coil</keyword>
<comment type="caution">
    <text evidence="5">The sequence shown here is derived from an EMBL/GenBank/DDBJ whole genome shotgun (WGS) entry which is preliminary data.</text>
</comment>
<sequence length="909" mass="102247">GISFSRQLHLGNGKIFHKMAAISTTKNARLLATIQRGNTAEWDCSCLFFAILHSDCIGSTLSPAVRKEVDDLRQVRNDIAHLNEVELTDAEFHNYVARVLAAFNSLKLPINEVDDIKNQTDFPTAEVNSLKMQADNLRADLKTQKQENKNLTSELQLTQAKLQTKQNEVKTLGEDIKTVEEDNRNLTSALQSTQETLQTKQEEVETLTQEINSKVESFCTLTFKPSHKIIKRSSDVTRIMKKLDELYNESNGAINTIYLSGIPGCGKSQLARQLGQDIFDKRLHETDSLMFVATLNAETLDSLAESYSSLARHLGITEYTLTNLETSTKGNPREKIQYLKRVIYPKTKQFSNWLITADNVVDLSLVCRDLPPTGSEEWGHGQVLITTQDSGSIPSNAPLTYRESLSNGMHPNDAVNLLRQVSQIQDQNQDEKVAEVLEYQPLALAAAAFFVVSGSPNYHWKDYLEALSHGEREATEKLLANQNIAYSKTTTTAIQMAIMRALESDDVLREVLYLFSLCAPESLPMEVAVDFVKLRINGETEELIKTKLFKASFLSCSHDKDSSYTSIRMHNIVHEVLKAVITSKIDPTDRVQCISDVIKIFHSFMEENINRLHSSRHVFAKLRVIIRVTLVSWLSLAADVFCSLSNPSDACLFGTSICNFIHFLNDFKEDKLLRANIYSTQGNVYRDLGQNLGQYSEAKEYCENALIIRKDIYGENHGNVAASYNNLGAVYSALGQYSEAKEYYEKALIIRKEIYGENHGDVAASYNNLGAFYSDLGQCSEAKEYYEKALIIKKKIYGEKHGDVAASYNNLAIVYSDLGQYSKAKEYYEKALIIKKEIYGEKHGDVAASYNNLGAVYDDLGQYSEAKEYYEKALIIKKEIYGEKHGDVAASYNNLGIVYRNLGQYSEAK</sequence>
<feature type="coiled-coil region" evidence="4">
    <location>
        <begin position="127"/>
        <end position="217"/>
    </location>
</feature>
<protein>
    <recommendedName>
        <fullName evidence="7">UDP-N-acetylglucosamine--peptide N-acetylglucosaminyltransferase SPINDLY</fullName>
    </recommendedName>
</protein>
<dbReference type="PANTHER" id="PTHR45641:SF1">
    <property type="entry name" value="AAA+ ATPASE DOMAIN-CONTAINING PROTEIN"/>
    <property type="match status" value="1"/>
</dbReference>
<feature type="repeat" description="TPR" evidence="3">
    <location>
        <begin position="763"/>
        <end position="796"/>
    </location>
</feature>
<feature type="repeat" description="TPR" evidence="3">
    <location>
        <begin position="805"/>
        <end position="838"/>
    </location>
</feature>
<keyword evidence="1" id="KW-0677">Repeat</keyword>
<feature type="repeat" description="TPR" evidence="3">
    <location>
        <begin position="847"/>
        <end position="880"/>
    </location>
</feature>
<dbReference type="Pfam" id="PF13424">
    <property type="entry name" value="TPR_12"/>
    <property type="match status" value="2"/>
</dbReference>
<evidence type="ECO:0000256" key="4">
    <source>
        <dbReference type="SAM" id="Coils"/>
    </source>
</evidence>
<dbReference type="PROSITE" id="PS50005">
    <property type="entry name" value="TPR"/>
    <property type="match status" value="4"/>
</dbReference>
<feature type="non-terminal residue" evidence="5">
    <location>
        <position position="1"/>
    </location>
</feature>
<evidence type="ECO:0000256" key="1">
    <source>
        <dbReference type="ARBA" id="ARBA00022737"/>
    </source>
</evidence>
<dbReference type="Proteomes" id="UP001159405">
    <property type="component" value="Unassembled WGS sequence"/>
</dbReference>
<organism evidence="5 6">
    <name type="scientific">Porites lobata</name>
    <dbReference type="NCBI Taxonomy" id="104759"/>
    <lineage>
        <taxon>Eukaryota</taxon>
        <taxon>Metazoa</taxon>
        <taxon>Cnidaria</taxon>
        <taxon>Anthozoa</taxon>
        <taxon>Hexacorallia</taxon>
        <taxon>Scleractinia</taxon>
        <taxon>Fungiina</taxon>
        <taxon>Poritidae</taxon>
        <taxon>Porites</taxon>
    </lineage>
</organism>
<name>A0ABN8QW11_9CNID</name>
<gene>
    <name evidence="5" type="ORF">PLOB_00010367</name>
</gene>
<evidence type="ECO:0000256" key="2">
    <source>
        <dbReference type="ARBA" id="ARBA00022803"/>
    </source>
</evidence>
<evidence type="ECO:0000313" key="5">
    <source>
        <dbReference type="EMBL" id="CAH3169878.1"/>
    </source>
</evidence>
<evidence type="ECO:0000313" key="6">
    <source>
        <dbReference type="Proteomes" id="UP001159405"/>
    </source>
</evidence>
<dbReference type="SMART" id="SM00028">
    <property type="entry name" value="TPR"/>
    <property type="match status" value="5"/>
</dbReference>
<dbReference type="EMBL" id="CALNXK010000152">
    <property type="protein sequence ID" value="CAH3169878.1"/>
    <property type="molecule type" value="Genomic_DNA"/>
</dbReference>
<feature type="repeat" description="TPR" evidence="3">
    <location>
        <begin position="721"/>
        <end position="754"/>
    </location>
</feature>